<evidence type="ECO:0000256" key="1">
    <source>
        <dbReference type="SAM" id="Phobius"/>
    </source>
</evidence>
<sequence>MDTYTKQLFRSKIPTLIVTALILLIGGIVKIFAV</sequence>
<feature type="transmembrane region" description="Helical" evidence="1">
    <location>
        <begin position="12"/>
        <end position="33"/>
    </location>
</feature>
<keyword evidence="1" id="KW-1133">Transmembrane helix</keyword>
<reference evidence="2 3" key="1">
    <citation type="submission" date="2016-10" db="EMBL/GenBank/DDBJ databases">
        <authorList>
            <person name="Varghese N."/>
            <person name="Submissions S."/>
        </authorList>
    </citation>
    <scope>NUCLEOTIDE SEQUENCE [LARGE SCALE GENOMIC DNA]</scope>
    <source>
        <strain evidence="2 3">ATCC 19403</strain>
    </source>
</reference>
<name>A0ABY1CAR9_9FIRM</name>
<protein>
    <submittedName>
        <fullName evidence="2">Uncharacterized protein</fullName>
    </submittedName>
</protein>
<proteinExistence type="predicted"/>
<dbReference type="EMBL" id="LT630003">
    <property type="protein sequence ID" value="SET87213.1"/>
    <property type="molecule type" value="Genomic_DNA"/>
</dbReference>
<accession>A0ABY1CAR9</accession>
<keyword evidence="1" id="KW-0812">Transmembrane</keyword>
<evidence type="ECO:0000313" key="3">
    <source>
        <dbReference type="Proteomes" id="UP000198970"/>
    </source>
</evidence>
<gene>
    <name evidence="2" type="ORF">SAMN02745906_2593</name>
</gene>
<keyword evidence="3" id="KW-1185">Reference proteome</keyword>
<dbReference type="Proteomes" id="UP000198970">
    <property type="component" value="Chromosome I"/>
</dbReference>
<organism evidence="2 3">
    <name type="scientific">Lacrimispora sphenoides JCM 1415</name>
    <dbReference type="NCBI Taxonomy" id="1297793"/>
    <lineage>
        <taxon>Bacteria</taxon>
        <taxon>Bacillati</taxon>
        <taxon>Bacillota</taxon>
        <taxon>Clostridia</taxon>
        <taxon>Lachnospirales</taxon>
        <taxon>Lachnospiraceae</taxon>
        <taxon>Lacrimispora</taxon>
    </lineage>
</organism>
<evidence type="ECO:0000313" key="2">
    <source>
        <dbReference type="EMBL" id="SET87213.1"/>
    </source>
</evidence>
<keyword evidence="1" id="KW-0472">Membrane</keyword>